<name>A0A0A9BRJ1_ARUDO</name>
<sequence length="77" mass="8584">MPGRLSNLATLSAMAFPFCVPFGIACRTIFLQAINASEFLCFIHWCHQLICCSRPAPPLTGRRTSSYRCPGPWVHSK</sequence>
<dbReference type="EMBL" id="GBRH01233157">
    <property type="protein sequence ID" value="JAD64738.1"/>
    <property type="molecule type" value="Transcribed_RNA"/>
</dbReference>
<evidence type="ECO:0000313" key="1">
    <source>
        <dbReference type="EMBL" id="JAD64738.1"/>
    </source>
</evidence>
<reference evidence="1" key="1">
    <citation type="submission" date="2014-09" db="EMBL/GenBank/DDBJ databases">
        <authorList>
            <person name="Magalhaes I.L.F."/>
            <person name="Oliveira U."/>
            <person name="Santos F.R."/>
            <person name="Vidigal T.H.D.A."/>
            <person name="Brescovit A.D."/>
            <person name="Santos A.J."/>
        </authorList>
    </citation>
    <scope>NUCLEOTIDE SEQUENCE</scope>
    <source>
        <tissue evidence="1">Shoot tissue taken approximately 20 cm above the soil surface</tissue>
    </source>
</reference>
<accession>A0A0A9BRJ1</accession>
<protein>
    <submittedName>
        <fullName evidence="1">Uncharacterized protein</fullName>
    </submittedName>
</protein>
<reference evidence="1" key="2">
    <citation type="journal article" date="2015" name="Data Brief">
        <title>Shoot transcriptome of the giant reed, Arundo donax.</title>
        <authorList>
            <person name="Barrero R.A."/>
            <person name="Guerrero F.D."/>
            <person name="Moolhuijzen P."/>
            <person name="Goolsby J.A."/>
            <person name="Tidwell J."/>
            <person name="Bellgard S.E."/>
            <person name="Bellgard M.I."/>
        </authorList>
    </citation>
    <scope>NUCLEOTIDE SEQUENCE</scope>
    <source>
        <tissue evidence="1">Shoot tissue taken approximately 20 cm above the soil surface</tissue>
    </source>
</reference>
<organism evidence="1">
    <name type="scientific">Arundo donax</name>
    <name type="common">Giant reed</name>
    <name type="synonym">Donax arundinaceus</name>
    <dbReference type="NCBI Taxonomy" id="35708"/>
    <lineage>
        <taxon>Eukaryota</taxon>
        <taxon>Viridiplantae</taxon>
        <taxon>Streptophyta</taxon>
        <taxon>Embryophyta</taxon>
        <taxon>Tracheophyta</taxon>
        <taxon>Spermatophyta</taxon>
        <taxon>Magnoliopsida</taxon>
        <taxon>Liliopsida</taxon>
        <taxon>Poales</taxon>
        <taxon>Poaceae</taxon>
        <taxon>PACMAD clade</taxon>
        <taxon>Arundinoideae</taxon>
        <taxon>Arundineae</taxon>
        <taxon>Arundo</taxon>
    </lineage>
</organism>
<dbReference type="AlphaFoldDB" id="A0A0A9BRJ1"/>
<proteinExistence type="predicted"/>
<dbReference type="PROSITE" id="PS51257">
    <property type="entry name" value="PROKAR_LIPOPROTEIN"/>
    <property type="match status" value="1"/>
</dbReference>